<evidence type="ECO:0008006" key="4">
    <source>
        <dbReference type="Google" id="ProtNLM"/>
    </source>
</evidence>
<dbReference type="OMA" id="SANKACI"/>
<evidence type="ECO:0000256" key="1">
    <source>
        <dbReference type="SAM" id="SignalP"/>
    </source>
</evidence>
<keyword evidence="3" id="KW-1185">Reference proteome</keyword>
<dbReference type="OrthoDB" id="6062227at2759"/>
<reference evidence="2 3" key="1">
    <citation type="journal article" date="2014" name="Nature">
        <title>The genome of the recently domesticated crop plant sugar beet (Beta vulgaris).</title>
        <authorList>
            <person name="Dohm J.C."/>
            <person name="Minoche A.E."/>
            <person name="Holtgrawe D."/>
            <person name="Capella-Gutierrez S."/>
            <person name="Zakrzewski F."/>
            <person name="Tafer H."/>
            <person name="Rupp O."/>
            <person name="Sorensen T.R."/>
            <person name="Stracke R."/>
            <person name="Reinhardt R."/>
            <person name="Goesmann A."/>
            <person name="Kraft T."/>
            <person name="Schulz B."/>
            <person name="Stadler P.F."/>
            <person name="Schmidt T."/>
            <person name="Gabaldon T."/>
            <person name="Lehrach H."/>
            <person name="Weisshaar B."/>
            <person name="Himmelbauer H."/>
        </authorList>
    </citation>
    <scope>NUCLEOTIDE SEQUENCE [LARGE SCALE GENOMIC DNA]</scope>
    <source>
        <tissue evidence="2">Taproot</tissue>
    </source>
</reference>
<sequence>MGEMKVKSYIASRMFLLLIITLVAGTCVAAGGEYPGVSEELQRISNILLEGVGGGDLRCTSANKACIDLPGMPQCCNGLWCDTRAAGGLAGFCLWCPARGDTCGRLHPCCPGLRCSGYFNGKCS</sequence>
<dbReference type="Proteomes" id="UP000035740">
    <property type="component" value="Unassembled WGS sequence"/>
</dbReference>
<evidence type="ECO:0000313" key="2">
    <source>
        <dbReference type="EMBL" id="KMS94794.1"/>
    </source>
</evidence>
<proteinExistence type="predicted"/>
<accession>A0A0J8B1A8</accession>
<protein>
    <recommendedName>
        <fullName evidence="4">Granulins domain-containing protein</fullName>
    </recommendedName>
</protein>
<dbReference type="AlphaFoldDB" id="A0A0J8B1A8"/>
<dbReference type="EMBL" id="KQ090856">
    <property type="protein sequence ID" value="KMS94794.1"/>
    <property type="molecule type" value="Genomic_DNA"/>
</dbReference>
<feature type="chain" id="PRO_5005294461" description="Granulins domain-containing protein" evidence="1">
    <location>
        <begin position="26"/>
        <end position="124"/>
    </location>
</feature>
<dbReference type="Gramene" id="KMS94794">
    <property type="protein sequence ID" value="KMS94794"/>
    <property type="gene ID" value="BVRB_015240"/>
</dbReference>
<keyword evidence="1" id="KW-0732">Signal</keyword>
<gene>
    <name evidence="2" type="ORF">BVRB_015240</name>
</gene>
<name>A0A0J8B1A8_BETVV</name>
<evidence type="ECO:0000313" key="3">
    <source>
        <dbReference type="Proteomes" id="UP000035740"/>
    </source>
</evidence>
<organism evidence="2 3">
    <name type="scientific">Beta vulgaris subsp. vulgaris</name>
    <name type="common">Beet</name>
    <dbReference type="NCBI Taxonomy" id="3555"/>
    <lineage>
        <taxon>Eukaryota</taxon>
        <taxon>Viridiplantae</taxon>
        <taxon>Streptophyta</taxon>
        <taxon>Embryophyta</taxon>
        <taxon>Tracheophyta</taxon>
        <taxon>Spermatophyta</taxon>
        <taxon>Magnoliopsida</taxon>
        <taxon>eudicotyledons</taxon>
        <taxon>Gunneridae</taxon>
        <taxon>Pentapetalae</taxon>
        <taxon>Caryophyllales</taxon>
        <taxon>Chenopodiaceae</taxon>
        <taxon>Betoideae</taxon>
        <taxon>Beta</taxon>
    </lineage>
</organism>
<feature type="signal peptide" evidence="1">
    <location>
        <begin position="1"/>
        <end position="25"/>
    </location>
</feature>